<dbReference type="Proteomes" id="UP001303222">
    <property type="component" value="Unassembled WGS sequence"/>
</dbReference>
<gene>
    <name evidence="1" type="ORF">QBC32DRAFT_224972</name>
</gene>
<reference evidence="1" key="2">
    <citation type="submission" date="2023-06" db="EMBL/GenBank/DDBJ databases">
        <authorList>
            <consortium name="Lawrence Berkeley National Laboratory"/>
            <person name="Mondo S.J."/>
            <person name="Hensen N."/>
            <person name="Bonometti L."/>
            <person name="Westerberg I."/>
            <person name="Brannstrom I.O."/>
            <person name="Guillou S."/>
            <person name="Cros-Aarteil S."/>
            <person name="Calhoun S."/>
            <person name="Haridas S."/>
            <person name="Kuo A."/>
            <person name="Pangilinan J."/>
            <person name="Riley R."/>
            <person name="Labutti K."/>
            <person name="Andreopoulos B."/>
            <person name="Lipzen A."/>
            <person name="Chen C."/>
            <person name="Yanf M."/>
            <person name="Daum C."/>
            <person name="Ng V."/>
            <person name="Clum A."/>
            <person name="Steindorff A."/>
            <person name="Ohm R."/>
            <person name="Martin F."/>
            <person name="Silar P."/>
            <person name="Natvig D."/>
            <person name="Lalanne C."/>
            <person name="Gautier V."/>
            <person name="Ament-Velasquez S.L."/>
            <person name="Kruys A."/>
            <person name="Hutchinson M.I."/>
            <person name="Powell A.J."/>
            <person name="Barry K."/>
            <person name="Miller A.N."/>
            <person name="Grigoriev I.V."/>
            <person name="Debuchy R."/>
            <person name="Gladieux P."/>
            <person name="Thoren M.H."/>
            <person name="Johannesson H."/>
        </authorList>
    </citation>
    <scope>NUCLEOTIDE SEQUENCE</scope>
    <source>
        <strain evidence="1">CBS 626.80</strain>
    </source>
</reference>
<accession>A0AAN6SAI6</accession>
<sequence length="52" mass="5923">KCFNCLANKPTEEMIIQIRAWAAQGILTCTDCMKRPQRAPGKLCAHCFKARR</sequence>
<name>A0AAN6SAI6_9PEZI</name>
<reference evidence="1" key="1">
    <citation type="journal article" date="2023" name="Mol. Phylogenet. Evol.">
        <title>Genome-scale phylogeny and comparative genomics of the fungal order Sordariales.</title>
        <authorList>
            <person name="Hensen N."/>
            <person name="Bonometti L."/>
            <person name="Westerberg I."/>
            <person name="Brannstrom I.O."/>
            <person name="Guillou S."/>
            <person name="Cros-Aarteil S."/>
            <person name="Calhoun S."/>
            <person name="Haridas S."/>
            <person name="Kuo A."/>
            <person name="Mondo S."/>
            <person name="Pangilinan J."/>
            <person name="Riley R."/>
            <person name="LaButti K."/>
            <person name="Andreopoulos B."/>
            <person name="Lipzen A."/>
            <person name="Chen C."/>
            <person name="Yan M."/>
            <person name="Daum C."/>
            <person name="Ng V."/>
            <person name="Clum A."/>
            <person name="Steindorff A."/>
            <person name="Ohm R.A."/>
            <person name="Martin F."/>
            <person name="Silar P."/>
            <person name="Natvig D.O."/>
            <person name="Lalanne C."/>
            <person name="Gautier V."/>
            <person name="Ament-Velasquez S.L."/>
            <person name="Kruys A."/>
            <person name="Hutchinson M.I."/>
            <person name="Powell A.J."/>
            <person name="Barry K."/>
            <person name="Miller A.N."/>
            <person name="Grigoriev I.V."/>
            <person name="Debuchy R."/>
            <person name="Gladieux P."/>
            <person name="Hiltunen Thoren M."/>
            <person name="Johannesson H."/>
        </authorList>
    </citation>
    <scope>NUCLEOTIDE SEQUENCE</scope>
    <source>
        <strain evidence="1">CBS 626.80</strain>
    </source>
</reference>
<evidence type="ECO:0000313" key="1">
    <source>
        <dbReference type="EMBL" id="KAK3947072.1"/>
    </source>
</evidence>
<dbReference type="AlphaFoldDB" id="A0AAN6SAI6"/>
<keyword evidence="2" id="KW-1185">Reference proteome</keyword>
<evidence type="ECO:0000313" key="2">
    <source>
        <dbReference type="Proteomes" id="UP001303222"/>
    </source>
</evidence>
<comment type="caution">
    <text evidence="1">The sequence shown here is derived from an EMBL/GenBank/DDBJ whole genome shotgun (WGS) entry which is preliminary data.</text>
</comment>
<feature type="non-terminal residue" evidence="1">
    <location>
        <position position="1"/>
    </location>
</feature>
<proteinExistence type="predicted"/>
<protein>
    <submittedName>
        <fullName evidence="1">Uncharacterized protein</fullName>
    </submittedName>
</protein>
<dbReference type="EMBL" id="MU859423">
    <property type="protein sequence ID" value="KAK3947072.1"/>
    <property type="molecule type" value="Genomic_DNA"/>
</dbReference>
<organism evidence="1 2">
    <name type="scientific">Pseudoneurospora amorphoporcata</name>
    <dbReference type="NCBI Taxonomy" id="241081"/>
    <lineage>
        <taxon>Eukaryota</taxon>
        <taxon>Fungi</taxon>
        <taxon>Dikarya</taxon>
        <taxon>Ascomycota</taxon>
        <taxon>Pezizomycotina</taxon>
        <taxon>Sordariomycetes</taxon>
        <taxon>Sordariomycetidae</taxon>
        <taxon>Sordariales</taxon>
        <taxon>Sordariaceae</taxon>
        <taxon>Pseudoneurospora</taxon>
    </lineage>
</organism>